<dbReference type="EMBL" id="JQSG02000006">
    <property type="protein sequence ID" value="OBS08697.1"/>
    <property type="molecule type" value="Genomic_DNA"/>
</dbReference>
<gene>
    <name evidence="2" type="ORF">Thpro_022947</name>
</gene>
<dbReference type="PROSITE" id="PS51186">
    <property type="entry name" value="GNAT"/>
    <property type="match status" value="1"/>
</dbReference>
<dbReference type="InterPro" id="IPR000182">
    <property type="entry name" value="GNAT_dom"/>
</dbReference>
<dbReference type="Gene3D" id="3.40.630.30">
    <property type="match status" value="1"/>
</dbReference>
<dbReference type="GO" id="GO:1990189">
    <property type="term" value="F:protein N-terminal-serine acetyltransferase activity"/>
    <property type="evidence" value="ECO:0007669"/>
    <property type="project" value="TreeGrafter"/>
</dbReference>
<evidence type="ECO:0000313" key="3">
    <source>
        <dbReference type="Proteomes" id="UP000029273"/>
    </source>
</evidence>
<feature type="domain" description="N-acetyltransferase" evidence="1">
    <location>
        <begin position="27"/>
        <end position="181"/>
    </location>
</feature>
<dbReference type="PANTHER" id="PTHR43441">
    <property type="entry name" value="RIBOSOMAL-PROTEIN-SERINE ACETYLTRANSFERASE"/>
    <property type="match status" value="1"/>
</dbReference>
<dbReference type="AlphaFoldDB" id="A0A1A6C2A4"/>
<organism evidence="2 3">
    <name type="scientific">Acidihalobacter prosperus</name>
    <dbReference type="NCBI Taxonomy" id="160660"/>
    <lineage>
        <taxon>Bacteria</taxon>
        <taxon>Pseudomonadati</taxon>
        <taxon>Pseudomonadota</taxon>
        <taxon>Gammaproteobacteria</taxon>
        <taxon>Chromatiales</taxon>
        <taxon>Ectothiorhodospiraceae</taxon>
        <taxon>Acidihalobacter</taxon>
    </lineage>
</organism>
<dbReference type="OrthoDB" id="9801656at2"/>
<reference evidence="2 3" key="1">
    <citation type="journal article" date="2014" name="Genome Announc.">
        <title>Draft Genome Sequence of the Iron-Oxidizing, Acidophilic, and Halotolerant 'Thiobacillus prosperus' Type Strain DSM 5130.</title>
        <authorList>
            <person name="Ossandon F.J."/>
            <person name="Cardenas J.P."/>
            <person name="Corbett M."/>
            <person name="Quatrini R."/>
            <person name="Holmes D.S."/>
            <person name="Watkin E."/>
        </authorList>
    </citation>
    <scope>NUCLEOTIDE SEQUENCE [LARGE SCALE GENOMIC DNA]</scope>
    <source>
        <strain evidence="2 3">DSM 5130</strain>
    </source>
</reference>
<dbReference type="Pfam" id="PF13302">
    <property type="entry name" value="Acetyltransf_3"/>
    <property type="match status" value="1"/>
</dbReference>
<evidence type="ECO:0000259" key="1">
    <source>
        <dbReference type="PROSITE" id="PS51186"/>
    </source>
</evidence>
<dbReference type="RefSeq" id="WP_038091100.1">
    <property type="nucleotide sequence ID" value="NZ_JQSG02000006.1"/>
</dbReference>
<accession>A0A1A6C2A4</accession>
<name>A0A1A6C2A4_9GAMM</name>
<keyword evidence="3" id="KW-1185">Reference proteome</keyword>
<dbReference type="InterPro" id="IPR051908">
    <property type="entry name" value="Ribosomal_N-acetyltransferase"/>
</dbReference>
<sequence length="181" mass="20471">MDNVLPDHFKTERLLLRKPAYADAAEIFSRYAQDTAVSRFMTWRPLARLYEAQAFIGQAIDDWDKGTRRAYVLELAPRGDGPVGMLDARHINRHTIDVGYVLARPQWGNGLMPEALSALTAIALSYAAIFRVQATCDVDNIASARTLEKAGFAREARLERYLVHPNIDDAPRPCFMYARCR</sequence>
<dbReference type="Proteomes" id="UP000029273">
    <property type="component" value="Unassembled WGS sequence"/>
</dbReference>
<dbReference type="GO" id="GO:0005737">
    <property type="term" value="C:cytoplasm"/>
    <property type="evidence" value="ECO:0007669"/>
    <property type="project" value="TreeGrafter"/>
</dbReference>
<dbReference type="SUPFAM" id="SSF55729">
    <property type="entry name" value="Acyl-CoA N-acyltransferases (Nat)"/>
    <property type="match status" value="1"/>
</dbReference>
<evidence type="ECO:0000313" key="2">
    <source>
        <dbReference type="EMBL" id="OBS08697.1"/>
    </source>
</evidence>
<dbReference type="InterPro" id="IPR016181">
    <property type="entry name" value="Acyl_CoA_acyltransferase"/>
</dbReference>
<dbReference type="PANTHER" id="PTHR43441:SF2">
    <property type="entry name" value="FAMILY ACETYLTRANSFERASE, PUTATIVE (AFU_ORTHOLOGUE AFUA_7G00850)-RELATED"/>
    <property type="match status" value="1"/>
</dbReference>
<comment type="caution">
    <text evidence="2">The sequence shown here is derived from an EMBL/GenBank/DDBJ whole genome shotgun (WGS) entry which is preliminary data.</text>
</comment>
<dbReference type="GO" id="GO:0008999">
    <property type="term" value="F:protein-N-terminal-alanine acetyltransferase activity"/>
    <property type="evidence" value="ECO:0007669"/>
    <property type="project" value="TreeGrafter"/>
</dbReference>
<protein>
    <recommendedName>
        <fullName evidence="1">N-acetyltransferase domain-containing protein</fullName>
    </recommendedName>
</protein>
<proteinExistence type="predicted"/>